<keyword evidence="5" id="KW-1185">Reference proteome</keyword>
<evidence type="ECO:0000313" key="4">
    <source>
        <dbReference type="EMBL" id="MEQ2162500.1"/>
    </source>
</evidence>
<dbReference type="EMBL" id="JAHRIO010011892">
    <property type="protein sequence ID" value="MEQ2162500.1"/>
    <property type="molecule type" value="Genomic_DNA"/>
</dbReference>
<keyword evidence="2" id="KW-0804">Transcription</keyword>
<dbReference type="Pfam" id="PF02319">
    <property type="entry name" value="WHD_E2F_TDP"/>
    <property type="match status" value="1"/>
</dbReference>
<proteinExistence type="inferred from homology"/>
<dbReference type="InterPro" id="IPR003316">
    <property type="entry name" value="E2F_WHTH_DNA-bd_dom"/>
</dbReference>
<gene>
    <name evidence="4" type="ORF">GOODEAATRI_020384</name>
</gene>
<reference evidence="4 5" key="1">
    <citation type="submission" date="2021-06" db="EMBL/GenBank/DDBJ databases">
        <authorList>
            <person name="Palmer J.M."/>
        </authorList>
    </citation>
    <scope>NUCLEOTIDE SEQUENCE [LARGE SCALE GENOMIC DNA]</scope>
    <source>
        <strain evidence="4 5">GA_2019</strain>
        <tissue evidence="4">Muscle</tissue>
    </source>
</reference>
<dbReference type="Proteomes" id="UP001476798">
    <property type="component" value="Unassembled WGS sequence"/>
</dbReference>
<comment type="subcellular location">
    <subcellularLocation>
        <location evidence="2">Nucleus</location>
    </subcellularLocation>
</comment>
<accession>A0ABV0MTM9</accession>
<evidence type="ECO:0000259" key="3">
    <source>
        <dbReference type="Pfam" id="PF02319"/>
    </source>
</evidence>
<sequence>MIMKNVVNFGSGVSVYRPPPWLFQGGVCSWTGEALEKITSRKVKNLEHRLIYHILNVLESLHEVSRSAKNHYSWHSWTKLCETLAILKHVCEKHRYGQQIQQIGQRIMDREFDFNREEKEN</sequence>
<organism evidence="4 5">
    <name type="scientific">Goodea atripinnis</name>
    <dbReference type="NCBI Taxonomy" id="208336"/>
    <lineage>
        <taxon>Eukaryota</taxon>
        <taxon>Metazoa</taxon>
        <taxon>Chordata</taxon>
        <taxon>Craniata</taxon>
        <taxon>Vertebrata</taxon>
        <taxon>Euteleostomi</taxon>
        <taxon>Actinopterygii</taxon>
        <taxon>Neopterygii</taxon>
        <taxon>Teleostei</taxon>
        <taxon>Neoteleostei</taxon>
        <taxon>Acanthomorphata</taxon>
        <taxon>Ovalentaria</taxon>
        <taxon>Atherinomorphae</taxon>
        <taxon>Cyprinodontiformes</taxon>
        <taxon>Goodeidae</taxon>
        <taxon>Goodea</taxon>
    </lineage>
</organism>
<comment type="caution">
    <text evidence="4">The sequence shown here is derived from an EMBL/GenBank/DDBJ whole genome shotgun (WGS) entry which is preliminary data.</text>
</comment>
<keyword evidence="2" id="KW-0539">Nucleus</keyword>
<keyword evidence="2" id="KW-0238">DNA-binding</keyword>
<evidence type="ECO:0000256" key="2">
    <source>
        <dbReference type="RuleBase" id="RU003796"/>
    </source>
</evidence>
<protein>
    <recommendedName>
        <fullName evidence="3">E2F/DP family winged-helix DNA-binding domain-containing protein</fullName>
    </recommendedName>
</protein>
<evidence type="ECO:0000256" key="1">
    <source>
        <dbReference type="ARBA" id="ARBA00010940"/>
    </source>
</evidence>
<evidence type="ECO:0000313" key="5">
    <source>
        <dbReference type="Proteomes" id="UP001476798"/>
    </source>
</evidence>
<name>A0ABV0MTM9_9TELE</name>
<comment type="similarity">
    <text evidence="1 2">Belongs to the E2F/DP family.</text>
</comment>
<dbReference type="Gene3D" id="1.10.10.10">
    <property type="entry name" value="Winged helix-like DNA-binding domain superfamily/Winged helix DNA-binding domain"/>
    <property type="match status" value="1"/>
</dbReference>
<feature type="domain" description="E2F/DP family winged-helix DNA-binding" evidence="3">
    <location>
        <begin position="46"/>
        <end position="75"/>
    </location>
</feature>
<keyword evidence="2" id="KW-0805">Transcription regulation</keyword>
<dbReference type="InterPro" id="IPR036388">
    <property type="entry name" value="WH-like_DNA-bd_sf"/>
</dbReference>